<proteinExistence type="predicted"/>
<evidence type="ECO:0000256" key="1">
    <source>
        <dbReference type="SAM" id="MobiDB-lite"/>
    </source>
</evidence>
<accession>K5VQH4</accession>
<dbReference type="Proteomes" id="UP000008370">
    <property type="component" value="Unassembled WGS sequence"/>
</dbReference>
<dbReference type="InParanoid" id="K5VQH4"/>
<dbReference type="KEGG" id="pco:PHACADRAFT_30669"/>
<feature type="compositionally biased region" description="Polar residues" evidence="1">
    <location>
        <begin position="868"/>
        <end position="881"/>
    </location>
</feature>
<dbReference type="AlphaFoldDB" id="K5VQH4"/>
<dbReference type="RefSeq" id="XP_007397631.1">
    <property type="nucleotide sequence ID" value="XM_007397569.1"/>
</dbReference>
<sequence>MYLDFLAHLLRSLDSSFHSIFKWVVYFNRWSQVTSPPPSAVLESPIPNATPGSSFTSADTTFTEPDIFLSGAKHAFSLDLPDIGTAKEQILSGLLGSLGLDEWISLQGTLGAASDLPEISLTPLVPLVITILSVLVLWFVLQELLPAVDDVGQQALDVSAKDVPFQRNRSLTHLAFGNIEDLNSGLHTTPLLEDATAAQTSSNALDTSNSVLAIEPEDPAPNIGDDAMDLAPMVFTDPTTLPADDLDSPFEVSLRPPISKNSDRCPSVPPSTAKDDLGRISLRTPTATNIQSVPSAAPSFDVLEPLAAASSDLATQLMDENLEESLSDEVLQSAGLITPADSVAEVVVDVSMVSLGPSGDPPPPVLAHGVGAFSTAVSNDEDAGPSLANGTSTSGGPTICARLPIIELEDDTLDIGDDPLHLSRVCPAVTADHAAKDDSCASNDQQPACDEVTVRIPLTAGPTDGAPTKLAKATADPHVALSTSSASKVTQESTTAPTDPIEEISDYMPSDWSLVTPKSDLSDLIDEPMTAQDWTTVKCYMGFQDDQVNESEQKQMTFIHDYRLSIHFPDPSPAAPLNAFERMPNADDLFCSSPNARTRSLFRNERRRALSEPPLFSDREWIRSEVDPTPKLSATRARLDIFKDPRCPVVPAEADKRFPLTSPELQGCFPSIAARMGFITHNRSHLRFIPRAEMDYVLEGERAALKLATAHELRRRHSIGGFHLSKYGLTKTAFLRAYVPYIKDQMSYAEVTGTGIEPWGRVITANPEDKCSPTGNRLNLPKFLEVNRNRSGPDVNVNGVDFKAEYTRPVPPLRRDPNHPSAGTSSRPKTSIDEQTSTPSTPRNRKARHSLPRFPSFATVVQNELRRSNSFQSNAHSTSPDGSDHKRARSASPFTSAPGRQKRTRFAEPPVQGDGPSTASPSHSPGVARQQSILARRCSASPLQRLSTVGRPRNLETVVGSPTKAESTTAVTVVHSSIASAPSLDAMAAIVRDEGCGTWQPKAGTGSSSASTQAAKACARIDDDGVLEKFESELVAGGSSGQ</sequence>
<feature type="region of interest" description="Disordered" evidence="1">
    <location>
        <begin position="788"/>
        <end position="855"/>
    </location>
</feature>
<evidence type="ECO:0000313" key="3">
    <source>
        <dbReference type="Proteomes" id="UP000008370"/>
    </source>
</evidence>
<evidence type="ECO:0000313" key="2">
    <source>
        <dbReference type="EMBL" id="EKM53728.1"/>
    </source>
</evidence>
<organism evidence="2 3">
    <name type="scientific">Phanerochaete carnosa (strain HHB-10118-sp)</name>
    <name type="common">White-rot fungus</name>
    <name type="synonym">Peniophora carnosa</name>
    <dbReference type="NCBI Taxonomy" id="650164"/>
    <lineage>
        <taxon>Eukaryota</taxon>
        <taxon>Fungi</taxon>
        <taxon>Dikarya</taxon>
        <taxon>Basidiomycota</taxon>
        <taxon>Agaricomycotina</taxon>
        <taxon>Agaricomycetes</taxon>
        <taxon>Polyporales</taxon>
        <taxon>Phanerochaetaceae</taxon>
        <taxon>Phanerochaete</taxon>
    </lineage>
</organism>
<dbReference type="OrthoDB" id="10572604at2759"/>
<keyword evidence="3" id="KW-1185">Reference proteome</keyword>
<feature type="compositionally biased region" description="Polar residues" evidence="1">
    <location>
        <begin position="821"/>
        <end position="842"/>
    </location>
</feature>
<protein>
    <submittedName>
        <fullName evidence="2">Uncharacterized protein</fullName>
    </submittedName>
</protein>
<feature type="region of interest" description="Disordered" evidence="1">
    <location>
        <begin position="868"/>
        <end position="931"/>
    </location>
</feature>
<reference evidence="2 3" key="1">
    <citation type="journal article" date="2012" name="BMC Genomics">
        <title>Comparative genomics of the white-rot fungi, Phanerochaete carnosa and P. chrysosporium, to elucidate the genetic basis of the distinct wood types they colonize.</title>
        <authorList>
            <person name="Suzuki H."/>
            <person name="MacDonald J."/>
            <person name="Syed K."/>
            <person name="Salamov A."/>
            <person name="Hori C."/>
            <person name="Aerts A."/>
            <person name="Henrissat B."/>
            <person name="Wiebenga A."/>
            <person name="vanKuyk P.A."/>
            <person name="Barry K."/>
            <person name="Lindquist E."/>
            <person name="LaButti K."/>
            <person name="Lapidus A."/>
            <person name="Lucas S."/>
            <person name="Coutinho P."/>
            <person name="Gong Y."/>
            <person name="Samejima M."/>
            <person name="Mahadevan R."/>
            <person name="Abou-Zaid M."/>
            <person name="de Vries R.P."/>
            <person name="Igarashi K."/>
            <person name="Yadav J.S."/>
            <person name="Grigoriev I.V."/>
            <person name="Master E.R."/>
        </authorList>
    </citation>
    <scope>NUCLEOTIDE SEQUENCE [LARGE SCALE GENOMIC DNA]</scope>
    <source>
        <strain evidence="2 3">HHB-10118-sp</strain>
    </source>
</reference>
<name>K5VQH4_PHACS</name>
<dbReference type="HOGENOM" id="CLU_292411_0_0_1"/>
<feature type="compositionally biased region" description="Polar residues" evidence="1">
    <location>
        <begin position="915"/>
        <end position="931"/>
    </location>
</feature>
<dbReference type="GeneID" id="18919644"/>
<dbReference type="EMBL" id="JH930474">
    <property type="protein sequence ID" value="EKM53728.1"/>
    <property type="molecule type" value="Genomic_DNA"/>
</dbReference>
<gene>
    <name evidence="2" type="ORF">PHACADRAFT_30669</name>
</gene>